<dbReference type="GO" id="GO:0046933">
    <property type="term" value="F:proton-transporting ATP synthase activity, rotational mechanism"/>
    <property type="evidence" value="ECO:0007669"/>
    <property type="project" value="UniProtKB-UniRule"/>
</dbReference>
<dbReference type="NCBIfam" id="TIGR01145">
    <property type="entry name" value="ATP_synt_delta"/>
    <property type="match status" value="1"/>
</dbReference>
<gene>
    <name evidence="8" type="primary">atpH</name>
    <name evidence="9" type="ORF">A3224_16230</name>
    <name evidence="10" type="ORF">OQJ68_08025</name>
</gene>
<dbReference type="OrthoDB" id="9816221at2"/>
<dbReference type="HAMAP" id="MF_01416">
    <property type="entry name" value="ATP_synth_delta_bact"/>
    <property type="match status" value="1"/>
</dbReference>
<dbReference type="EMBL" id="CP014864">
    <property type="protein sequence ID" value="AMX03930.1"/>
    <property type="molecule type" value="Genomic_DNA"/>
</dbReference>
<dbReference type="GO" id="GO:0005886">
    <property type="term" value="C:plasma membrane"/>
    <property type="evidence" value="ECO:0007669"/>
    <property type="project" value="UniProtKB-SubCell"/>
</dbReference>
<keyword evidence="2 8" id="KW-0813">Transport</keyword>
<accession>A0A143HR97</accession>
<keyword evidence="6 8" id="KW-0139">CF(1)</keyword>
<dbReference type="Proteomes" id="UP001209730">
    <property type="component" value="Unassembled WGS sequence"/>
</dbReference>
<dbReference type="PROSITE" id="PS00389">
    <property type="entry name" value="ATPASE_DELTA"/>
    <property type="match status" value="1"/>
</dbReference>
<evidence type="ECO:0000313" key="9">
    <source>
        <dbReference type="EMBL" id="AMX03930.1"/>
    </source>
</evidence>
<evidence type="ECO:0000256" key="4">
    <source>
        <dbReference type="ARBA" id="ARBA00023065"/>
    </source>
</evidence>
<dbReference type="Pfam" id="PF00213">
    <property type="entry name" value="OSCP"/>
    <property type="match status" value="1"/>
</dbReference>
<dbReference type="Proteomes" id="UP000076077">
    <property type="component" value="Chromosome"/>
</dbReference>
<dbReference type="Gene3D" id="1.10.520.20">
    <property type="entry name" value="N-terminal domain of the delta subunit of the F1F0-ATP synthase"/>
    <property type="match status" value="1"/>
</dbReference>
<keyword evidence="11" id="KW-1185">Reference proteome</keyword>
<comment type="subcellular location">
    <subcellularLocation>
        <location evidence="8">Cell membrane</location>
        <topology evidence="8">Peripheral membrane protein</topology>
    </subcellularLocation>
    <subcellularLocation>
        <location evidence="1">Membrane</location>
    </subcellularLocation>
</comment>
<dbReference type="STRING" id="252514.A3224_16230"/>
<evidence type="ECO:0000313" key="11">
    <source>
        <dbReference type="Proteomes" id="UP000076077"/>
    </source>
</evidence>
<dbReference type="RefSeq" id="WP_067157078.1">
    <property type="nucleotide sequence ID" value="NZ_CP014864.1"/>
</dbReference>
<dbReference type="GeneID" id="76609578"/>
<evidence type="ECO:0000256" key="1">
    <source>
        <dbReference type="ARBA" id="ARBA00004370"/>
    </source>
</evidence>
<dbReference type="InterPro" id="IPR000711">
    <property type="entry name" value="ATPase_OSCP/dsu"/>
</dbReference>
<keyword evidence="5 8" id="KW-0472">Membrane</keyword>
<keyword evidence="7 8" id="KW-0066">ATP synthesis</keyword>
<evidence type="ECO:0000256" key="8">
    <source>
        <dbReference type="HAMAP-Rule" id="MF_01416"/>
    </source>
</evidence>
<reference evidence="10" key="3">
    <citation type="submission" date="2022-11" db="EMBL/GenBank/DDBJ databases">
        <title>Chitin-degrading and fungicidal potential of chitinolytic bacterial strains from marine environment of the Pacific Ocean regions.</title>
        <authorList>
            <person name="Pentekhina I."/>
            <person name="Nedashkovskaya O."/>
            <person name="Seitkalieva A."/>
            <person name="Podvolotskaya A."/>
            <person name="Tekutyeva L."/>
            <person name="Balabanova L."/>
        </authorList>
    </citation>
    <scope>NUCLEOTIDE SEQUENCE</scope>
    <source>
        <strain evidence="10">KMM 6838</strain>
    </source>
</reference>
<evidence type="ECO:0000313" key="10">
    <source>
        <dbReference type="EMBL" id="MCX2801730.1"/>
    </source>
</evidence>
<dbReference type="PRINTS" id="PR00125">
    <property type="entry name" value="ATPASEDELTA"/>
</dbReference>
<evidence type="ECO:0000256" key="2">
    <source>
        <dbReference type="ARBA" id="ARBA00022448"/>
    </source>
</evidence>
<evidence type="ECO:0000256" key="6">
    <source>
        <dbReference type="ARBA" id="ARBA00023196"/>
    </source>
</evidence>
<protein>
    <recommendedName>
        <fullName evidence="8">ATP synthase subunit delta</fullName>
    </recommendedName>
    <alternativeName>
        <fullName evidence="8">ATP synthase F(1) sector subunit delta</fullName>
    </alternativeName>
    <alternativeName>
        <fullName evidence="8">F-type ATPase subunit delta</fullName>
        <shortName evidence="8">F-ATPase subunit delta</shortName>
    </alternativeName>
</protein>
<name>A0A143HR97_MICTH</name>
<evidence type="ECO:0000256" key="3">
    <source>
        <dbReference type="ARBA" id="ARBA00022781"/>
    </source>
</evidence>
<comment type="function">
    <text evidence="8">F(1)F(0) ATP synthase produces ATP from ADP in the presence of a proton or sodium gradient. F-type ATPases consist of two structural domains, F(1) containing the extramembraneous catalytic core and F(0) containing the membrane proton channel, linked together by a central stalk and a peripheral stalk. During catalysis, ATP synthesis in the catalytic domain of F(1) is coupled via a rotary mechanism of the central stalk subunits to proton translocation.</text>
</comment>
<dbReference type="EMBL" id="JAPHQB010000010">
    <property type="protein sequence ID" value="MCX2801730.1"/>
    <property type="molecule type" value="Genomic_DNA"/>
</dbReference>
<evidence type="ECO:0000256" key="7">
    <source>
        <dbReference type="ARBA" id="ARBA00023310"/>
    </source>
</evidence>
<evidence type="ECO:0000256" key="5">
    <source>
        <dbReference type="ARBA" id="ARBA00023136"/>
    </source>
</evidence>
<comment type="similarity">
    <text evidence="8">Belongs to the ATPase delta chain family.</text>
</comment>
<keyword evidence="4 8" id="KW-0406">Ion transport</keyword>
<dbReference type="InterPro" id="IPR020781">
    <property type="entry name" value="ATPase_OSCP/d_CS"/>
</dbReference>
<proteinExistence type="inferred from homology"/>
<organism evidence="9 11">
    <name type="scientific">Microbulbifer thermotolerans</name>
    <dbReference type="NCBI Taxonomy" id="252514"/>
    <lineage>
        <taxon>Bacteria</taxon>
        <taxon>Pseudomonadati</taxon>
        <taxon>Pseudomonadota</taxon>
        <taxon>Gammaproteobacteria</taxon>
        <taxon>Cellvibrionales</taxon>
        <taxon>Microbulbiferaceae</taxon>
        <taxon>Microbulbifer</taxon>
    </lineage>
</organism>
<keyword evidence="8" id="KW-1003">Cell membrane</keyword>
<dbReference type="AlphaFoldDB" id="A0A143HR97"/>
<reference evidence="9" key="1">
    <citation type="submission" date="2016-03" db="EMBL/GenBank/DDBJ databases">
        <authorList>
            <person name="Ploux O."/>
        </authorList>
    </citation>
    <scope>NUCLEOTIDE SEQUENCE [LARGE SCALE GENOMIC DNA]</scope>
    <source>
        <strain evidence="9">DAU221</strain>
    </source>
</reference>
<dbReference type="KEGG" id="mthd:A3224_16230"/>
<dbReference type="InterPro" id="IPR026015">
    <property type="entry name" value="ATP_synth_OSCP/delta_N_sf"/>
</dbReference>
<dbReference type="GO" id="GO:0045259">
    <property type="term" value="C:proton-transporting ATP synthase complex"/>
    <property type="evidence" value="ECO:0007669"/>
    <property type="project" value="UniProtKB-KW"/>
</dbReference>
<dbReference type="NCBIfam" id="NF004402">
    <property type="entry name" value="PRK05758.2-2"/>
    <property type="match status" value="1"/>
</dbReference>
<comment type="function">
    <text evidence="8">This protein is part of the stalk that links CF(0) to CF(1). It either transmits conformational changes from CF(0) to CF(1) or is implicated in proton conduction.</text>
</comment>
<sequence>MAELSTLARPYAKAAFSYAQAASDLNGWSAALATAAAVSQSEKVRELLENPQLTSEERADKFLSICSDELSEAGGNFIRLLAENHRLSLLPEISALFEELKAQAEATLDVEVISARPLSESQAQKLTQALSKKFAREVHLHSSVDESLLGGAIIRAGDTVIDGTVRGRLAKLAEAMNS</sequence>
<keyword evidence="3 8" id="KW-0375">Hydrogen ion transport</keyword>
<dbReference type="SUPFAM" id="SSF47928">
    <property type="entry name" value="N-terminal domain of the delta subunit of the F1F0-ATP synthase"/>
    <property type="match status" value="1"/>
</dbReference>
<reference evidence="11" key="2">
    <citation type="submission" date="2016-03" db="EMBL/GenBank/DDBJ databases">
        <authorList>
            <person name="Lee Y.-S."/>
            <person name="Choi Y.-L."/>
        </authorList>
    </citation>
    <scope>NUCLEOTIDE SEQUENCE [LARGE SCALE GENOMIC DNA]</scope>
    <source>
        <strain evidence="11">DAU221</strain>
    </source>
</reference>
<dbReference type="PANTHER" id="PTHR11910">
    <property type="entry name" value="ATP SYNTHASE DELTA CHAIN"/>
    <property type="match status" value="1"/>
</dbReference>